<dbReference type="RefSeq" id="WP_157305832.1">
    <property type="nucleotide sequence ID" value="NZ_WRXN01000003.1"/>
</dbReference>
<feature type="transmembrane region" description="Helical" evidence="1">
    <location>
        <begin position="64"/>
        <end position="84"/>
    </location>
</feature>
<feature type="transmembrane region" description="Helical" evidence="1">
    <location>
        <begin position="90"/>
        <end position="108"/>
    </location>
</feature>
<protein>
    <submittedName>
        <fullName evidence="2">Uncharacterized protein</fullName>
    </submittedName>
</protein>
<dbReference type="Proteomes" id="UP000461730">
    <property type="component" value="Unassembled WGS sequence"/>
</dbReference>
<dbReference type="AlphaFoldDB" id="A0A7K1U277"/>
<keyword evidence="1" id="KW-0472">Membrane</keyword>
<organism evidence="2 3">
    <name type="scientific">Chitinophaga tropicalis</name>
    <dbReference type="NCBI Taxonomy" id="2683588"/>
    <lineage>
        <taxon>Bacteria</taxon>
        <taxon>Pseudomonadati</taxon>
        <taxon>Bacteroidota</taxon>
        <taxon>Chitinophagia</taxon>
        <taxon>Chitinophagales</taxon>
        <taxon>Chitinophagaceae</taxon>
        <taxon>Chitinophaga</taxon>
    </lineage>
</organism>
<proteinExistence type="predicted"/>
<keyword evidence="1" id="KW-1133">Transmembrane helix</keyword>
<name>A0A7K1U277_9BACT</name>
<evidence type="ECO:0000313" key="2">
    <source>
        <dbReference type="EMBL" id="MVT08410.1"/>
    </source>
</evidence>
<keyword evidence="1" id="KW-0812">Transmembrane</keyword>
<dbReference type="EMBL" id="WRXN01000003">
    <property type="protein sequence ID" value="MVT08410.1"/>
    <property type="molecule type" value="Genomic_DNA"/>
</dbReference>
<comment type="caution">
    <text evidence="2">The sequence shown here is derived from an EMBL/GenBank/DDBJ whole genome shotgun (WGS) entry which is preliminary data.</text>
</comment>
<feature type="transmembrane region" description="Helical" evidence="1">
    <location>
        <begin position="12"/>
        <end position="31"/>
    </location>
</feature>
<keyword evidence="3" id="KW-1185">Reference proteome</keyword>
<accession>A0A7K1U277</accession>
<feature type="transmembrane region" description="Helical" evidence="1">
    <location>
        <begin position="37"/>
        <end position="57"/>
    </location>
</feature>
<evidence type="ECO:0000313" key="3">
    <source>
        <dbReference type="Proteomes" id="UP000461730"/>
    </source>
</evidence>
<evidence type="ECO:0000256" key="1">
    <source>
        <dbReference type="SAM" id="Phobius"/>
    </source>
</evidence>
<reference evidence="2 3" key="1">
    <citation type="submission" date="2019-12" db="EMBL/GenBank/DDBJ databases">
        <title>Chitinophaga sp. strain ysch24 (GDMCC 1.1355), whole genome shotgun sequence.</title>
        <authorList>
            <person name="Zhang X."/>
        </authorList>
    </citation>
    <scope>NUCLEOTIDE SEQUENCE [LARGE SCALE GENOMIC DNA]</scope>
    <source>
        <strain evidence="3">ysch24</strain>
    </source>
</reference>
<gene>
    <name evidence="2" type="ORF">GO493_09090</name>
</gene>
<sequence length="117" mass="13055">MRKFICTAQGIYYLATGIWPILHIGSFMLVTGPKTDIWLVKMVALLIISVGITILVMSRARTKFMVLNYTSALSFLIIDTYYSLTDIISDIYLADAAVEALIIILLALSPPTPRQKE</sequence>